<evidence type="ECO:0000313" key="1">
    <source>
        <dbReference type="EMBL" id="GMA88782.1"/>
    </source>
</evidence>
<evidence type="ECO:0000313" key="2">
    <source>
        <dbReference type="Proteomes" id="UP001157017"/>
    </source>
</evidence>
<dbReference type="EMBL" id="BSUZ01000001">
    <property type="protein sequence ID" value="GMA88782.1"/>
    <property type="molecule type" value="Genomic_DNA"/>
</dbReference>
<proteinExistence type="predicted"/>
<reference evidence="2" key="1">
    <citation type="journal article" date="2019" name="Int. J. Syst. Evol. Microbiol.">
        <title>The Global Catalogue of Microorganisms (GCM) 10K type strain sequencing project: providing services to taxonomists for standard genome sequencing and annotation.</title>
        <authorList>
            <consortium name="The Broad Institute Genomics Platform"/>
            <consortium name="The Broad Institute Genome Sequencing Center for Infectious Disease"/>
            <person name="Wu L."/>
            <person name="Ma J."/>
        </authorList>
    </citation>
    <scope>NUCLEOTIDE SEQUENCE [LARGE SCALE GENOMIC DNA]</scope>
    <source>
        <strain evidence="2">NBRC 108730</strain>
    </source>
</reference>
<dbReference type="Proteomes" id="UP001157017">
    <property type="component" value="Unassembled WGS sequence"/>
</dbReference>
<comment type="caution">
    <text evidence="1">The sequence shown here is derived from an EMBL/GenBank/DDBJ whole genome shotgun (WGS) entry which is preliminary data.</text>
</comment>
<evidence type="ECO:0008006" key="3">
    <source>
        <dbReference type="Google" id="ProtNLM"/>
    </source>
</evidence>
<keyword evidence="2" id="KW-1185">Reference proteome</keyword>
<accession>A0ABQ6JKK5</accession>
<gene>
    <name evidence="1" type="ORF">GCM10025868_40320</name>
</gene>
<sequence>MTGADDDASRAAEMVRARVAEGRPDVEVHVVDGGQPSSVLLLGVE</sequence>
<name>A0ABQ6JKK5_9ACTN</name>
<protein>
    <recommendedName>
        <fullName evidence="3">Fatty acid kinase subunit A-like C-terminal domain-containing protein</fullName>
    </recommendedName>
</protein>
<organism evidence="1 2">
    <name type="scientific">Angustibacter aerolatus</name>
    <dbReference type="NCBI Taxonomy" id="1162965"/>
    <lineage>
        <taxon>Bacteria</taxon>
        <taxon>Bacillati</taxon>
        <taxon>Actinomycetota</taxon>
        <taxon>Actinomycetes</taxon>
        <taxon>Kineosporiales</taxon>
        <taxon>Kineosporiaceae</taxon>
    </lineage>
</organism>